<comment type="caution">
    <text evidence="1">The sequence shown here is derived from an EMBL/GenBank/DDBJ whole genome shotgun (WGS) entry which is preliminary data.</text>
</comment>
<evidence type="ECO:0000313" key="1">
    <source>
        <dbReference type="EMBL" id="MCX5572281.1"/>
    </source>
</evidence>
<organism evidence="1 2">
    <name type="scientific">Kaistia nematophila</name>
    <dbReference type="NCBI Taxonomy" id="2994654"/>
    <lineage>
        <taxon>Bacteria</taxon>
        <taxon>Pseudomonadati</taxon>
        <taxon>Pseudomonadota</taxon>
        <taxon>Alphaproteobacteria</taxon>
        <taxon>Hyphomicrobiales</taxon>
        <taxon>Kaistiaceae</taxon>
        <taxon>Kaistia</taxon>
    </lineage>
</organism>
<dbReference type="AlphaFoldDB" id="A0A9X3E6W5"/>
<accession>A0A9X3E6W5</accession>
<gene>
    <name evidence="1" type="ORF">OSH07_23970</name>
</gene>
<dbReference type="Proteomes" id="UP001144805">
    <property type="component" value="Unassembled WGS sequence"/>
</dbReference>
<dbReference type="RefSeq" id="WP_266341242.1">
    <property type="nucleotide sequence ID" value="NZ_JAPKNK010000017.1"/>
</dbReference>
<proteinExistence type="predicted"/>
<protein>
    <submittedName>
        <fullName evidence="1">Uncharacterized protein</fullName>
    </submittedName>
</protein>
<sequence length="97" mass="11103">MQHLRISPEGISSLFWIVPEDKPAYAIEPDDLDLSEELLDRIEVWNDVFDALFDSDDPKASQFPTPQAEAAWRAEGRALADAIREELGDEWEVEARF</sequence>
<name>A0A9X3E6W5_9HYPH</name>
<keyword evidence="2" id="KW-1185">Reference proteome</keyword>
<evidence type="ECO:0000313" key="2">
    <source>
        <dbReference type="Proteomes" id="UP001144805"/>
    </source>
</evidence>
<reference evidence="1" key="1">
    <citation type="submission" date="2022-11" db="EMBL/GenBank/DDBJ databases">
        <title>Biodiversity and phylogenetic relationships of bacteria.</title>
        <authorList>
            <person name="Machado R.A.R."/>
            <person name="Bhat A."/>
            <person name="Loulou A."/>
            <person name="Kallel S."/>
        </authorList>
    </citation>
    <scope>NUCLEOTIDE SEQUENCE</scope>
    <source>
        <strain evidence="1">K-TC2</strain>
    </source>
</reference>
<dbReference type="EMBL" id="JAPKNK010000017">
    <property type="protein sequence ID" value="MCX5572281.1"/>
    <property type="molecule type" value="Genomic_DNA"/>
</dbReference>